<keyword evidence="3" id="KW-1185">Reference proteome</keyword>
<dbReference type="OrthoDB" id="4516319at2"/>
<dbReference type="InterPro" id="IPR011009">
    <property type="entry name" value="Kinase-like_dom_sf"/>
</dbReference>
<dbReference type="RefSeq" id="WP_115331382.1">
    <property type="nucleotide sequence ID" value="NZ_CAAAHP010000002.1"/>
</dbReference>
<dbReference type="EMBL" id="UGOD01000001">
    <property type="protein sequence ID" value="STX51768.1"/>
    <property type="molecule type" value="Genomic_DNA"/>
</dbReference>
<dbReference type="GO" id="GO:0004672">
    <property type="term" value="F:protein kinase activity"/>
    <property type="evidence" value="ECO:0007669"/>
    <property type="project" value="InterPro"/>
</dbReference>
<evidence type="ECO:0000313" key="3">
    <source>
        <dbReference type="Proteomes" id="UP000254794"/>
    </source>
</evidence>
<dbReference type="SUPFAM" id="SSF56112">
    <property type="entry name" value="Protein kinase-like (PK-like)"/>
    <property type="match status" value="1"/>
</dbReference>
<dbReference type="GO" id="GO:0005524">
    <property type="term" value="F:ATP binding"/>
    <property type="evidence" value="ECO:0007669"/>
    <property type="project" value="InterPro"/>
</dbReference>
<dbReference type="AlphaFoldDB" id="A0A378JM47"/>
<evidence type="ECO:0000313" key="2">
    <source>
        <dbReference type="EMBL" id="STX51768.1"/>
    </source>
</evidence>
<dbReference type="PROSITE" id="PS50011">
    <property type="entry name" value="PROTEIN_KINASE_DOM"/>
    <property type="match status" value="1"/>
</dbReference>
<sequence length="351" mass="41266">MTYDKNRQKNNWHVRINNYHLIRQELNKLSEEGLLKAFLQINSQVSSLGNINALMQISKQTVFIKAIYLSELECLPENYLSTTNFFQLPLYYQYGIGSLGFGAWRELSAQQMASNWVLSGQCSYFPLLYQWRIINIPPHTINSTILDSVEKEVSIWHKEPTICYRHLARHTGQKVLLLFLEHIPFTLHDWLLSIKKESLLSGTLFQEIDNALTSIFSFINKQGMQHFDAHFKNILTDGQQVYLSDFGLAISDQFKLSESEKTYFKQHQTYDQTYKAFFLIYWLIEYLLKPELNSNKDFSILLQEFTQKNTTDLPTYLKMFEHYLPIALRMDKFYQKLKANLGSTPYPLNDD</sequence>
<name>A0A378JM47_9GAMM</name>
<reference evidence="2 3" key="1">
    <citation type="submission" date="2018-06" db="EMBL/GenBank/DDBJ databases">
        <authorList>
            <consortium name="Pathogen Informatics"/>
            <person name="Doyle S."/>
        </authorList>
    </citation>
    <scope>NUCLEOTIDE SEQUENCE [LARGE SCALE GENOMIC DNA]</scope>
    <source>
        <strain evidence="2 3">NCTC13316</strain>
    </source>
</reference>
<dbReference type="Gene3D" id="1.10.510.10">
    <property type="entry name" value="Transferase(Phosphotransferase) domain 1"/>
    <property type="match status" value="1"/>
</dbReference>
<feature type="domain" description="Protein kinase" evidence="1">
    <location>
        <begin position="90"/>
        <end position="351"/>
    </location>
</feature>
<accession>A0A378JM47</accession>
<evidence type="ECO:0000259" key="1">
    <source>
        <dbReference type="PROSITE" id="PS50011"/>
    </source>
</evidence>
<gene>
    <name evidence="2" type="ORF">NCTC13316_01866</name>
</gene>
<protein>
    <recommendedName>
        <fullName evidence="1">Protein kinase domain-containing protein</fullName>
    </recommendedName>
</protein>
<proteinExistence type="predicted"/>
<dbReference type="Proteomes" id="UP000254794">
    <property type="component" value="Unassembled WGS sequence"/>
</dbReference>
<organism evidence="2 3">
    <name type="scientific">Legionella busanensis</name>
    <dbReference type="NCBI Taxonomy" id="190655"/>
    <lineage>
        <taxon>Bacteria</taxon>
        <taxon>Pseudomonadati</taxon>
        <taxon>Pseudomonadota</taxon>
        <taxon>Gammaproteobacteria</taxon>
        <taxon>Legionellales</taxon>
        <taxon>Legionellaceae</taxon>
        <taxon>Legionella</taxon>
    </lineage>
</organism>
<dbReference type="InterPro" id="IPR000719">
    <property type="entry name" value="Prot_kinase_dom"/>
</dbReference>